<evidence type="ECO:0000313" key="3">
    <source>
        <dbReference type="Proteomes" id="UP000233467"/>
    </source>
</evidence>
<evidence type="ECO:0000259" key="1">
    <source>
        <dbReference type="PROSITE" id="PS50943"/>
    </source>
</evidence>
<name>A0A2N3IYD3_AERSO</name>
<dbReference type="RefSeq" id="WP_101324775.1">
    <property type="nucleotide sequence ID" value="NZ_NQMM01000031.1"/>
</dbReference>
<dbReference type="SMART" id="SM00530">
    <property type="entry name" value="HTH_XRE"/>
    <property type="match status" value="1"/>
</dbReference>
<dbReference type="EMBL" id="NQMM01000031">
    <property type="protein sequence ID" value="PKQ77767.1"/>
    <property type="molecule type" value="Genomic_DNA"/>
</dbReference>
<dbReference type="Proteomes" id="UP000233467">
    <property type="component" value="Unassembled WGS sequence"/>
</dbReference>
<gene>
    <name evidence="2" type="ORF">CJP16_11370</name>
</gene>
<dbReference type="PROSITE" id="PS50943">
    <property type="entry name" value="HTH_CROC1"/>
    <property type="match status" value="1"/>
</dbReference>
<organism evidence="2 3">
    <name type="scientific">Aeromonas sobria</name>
    <dbReference type="NCBI Taxonomy" id="646"/>
    <lineage>
        <taxon>Bacteria</taxon>
        <taxon>Pseudomonadati</taxon>
        <taxon>Pseudomonadota</taxon>
        <taxon>Gammaproteobacteria</taxon>
        <taxon>Aeromonadales</taxon>
        <taxon>Aeromonadaceae</taxon>
        <taxon>Aeromonas</taxon>
    </lineage>
</organism>
<sequence length="119" mass="13021">MDSKTLLAAYMRHKNFTQLKEVATELGFSEPYLSKLSSGNSQFTDELAIKLAKEIGIDPTEVIISLTAVRAKDPSVKEAWYDALKKYLASTEAALAVGCMMIGSANIEGALTAYKYFLC</sequence>
<dbReference type="InterPro" id="IPR010982">
    <property type="entry name" value="Lambda_DNA-bd_dom_sf"/>
</dbReference>
<accession>A0A2N3IYD3</accession>
<dbReference type="Pfam" id="PF01381">
    <property type="entry name" value="HTH_3"/>
    <property type="match status" value="1"/>
</dbReference>
<dbReference type="AlphaFoldDB" id="A0A2N3IYD3"/>
<dbReference type="Gene3D" id="1.10.260.40">
    <property type="entry name" value="lambda repressor-like DNA-binding domains"/>
    <property type="match status" value="1"/>
</dbReference>
<feature type="domain" description="HTH cro/C1-type" evidence="1">
    <location>
        <begin position="7"/>
        <end position="62"/>
    </location>
</feature>
<reference evidence="2 3" key="1">
    <citation type="journal article" date="2017" name="Front. Microbiol.">
        <title>Strong Genomic and Phenotypic Heterogeneity in the Aeromonas sobria Species Complex.</title>
        <authorList>
            <person name="Gauthier J."/>
            <person name="Vincent A.T."/>
            <person name="Charette S.J."/>
            <person name="Derome N."/>
        </authorList>
    </citation>
    <scope>NUCLEOTIDE SEQUENCE [LARGE SCALE GENOMIC DNA]</scope>
    <source>
        <strain evidence="2 3">TM18</strain>
    </source>
</reference>
<comment type="caution">
    <text evidence="2">The sequence shown here is derived from an EMBL/GenBank/DDBJ whole genome shotgun (WGS) entry which is preliminary data.</text>
</comment>
<proteinExistence type="predicted"/>
<evidence type="ECO:0000313" key="2">
    <source>
        <dbReference type="EMBL" id="PKQ77767.1"/>
    </source>
</evidence>
<dbReference type="SUPFAM" id="SSF47413">
    <property type="entry name" value="lambda repressor-like DNA-binding domains"/>
    <property type="match status" value="1"/>
</dbReference>
<dbReference type="CDD" id="cd00093">
    <property type="entry name" value="HTH_XRE"/>
    <property type="match status" value="1"/>
</dbReference>
<keyword evidence="3" id="KW-1185">Reference proteome</keyword>
<dbReference type="InterPro" id="IPR001387">
    <property type="entry name" value="Cro/C1-type_HTH"/>
</dbReference>
<dbReference type="GO" id="GO:0003677">
    <property type="term" value="F:DNA binding"/>
    <property type="evidence" value="ECO:0007669"/>
    <property type="project" value="InterPro"/>
</dbReference>
<protein>
    <recommendedName>
        <fullName evidence="1">HTH cro/C1-type domain-containing protein</fullName>
    </recommendedName>
</protein>